<evidence type="ECO:0000313" key="4">
    <source>
        <dbReference type="Proteomes" id="UP000184608"/>
    </source>
</evidence>
<dbReference type="InterPro" id="IPR041413">
    <property type="entry name" value="MLTR_LBD"/>
</dbReference>
<dbReference type="InterPro" id="IPR001387">
    <property type="entry name" value="Cro/C1-type_HTH"/>
</dbReference>
<dbReference type="GO" id="GO:0003677">
    <property type="term" value="F:DNA binding"/>
    <property type="evidence" value="ECO:0007669"/>
    <property type="project" value="InterPro"/>
</dbReference>
<dbReference type="EMBL" id="FQXZ01000008">
    <property type="protein sequence ID" value="SHH94031.1"/>
    <property type="molecule type" value="Genomic_DNA"/>
</dbReference>
<keyword evidence="4" id="KW-1185">Reference proteome</keyword>
<dbReference type="OrthoDB" id="5346389at2"/>
<gene>
    <name evidence="3" type="ORF">VA7868_00947</name>
</gene>
<dbReference type="Pfam" id="PF17765">
    <property type="entry name" value="MLTR_LBD"/>
    <property type="match status" value="1"/>
</dbReference>
<dbReference type="InterPro" id="IPR010982">
    <property type="entry name" value="Lambda_DNA-bd_dom_sf"/>
</dbReference>
<feature type="region of interest" description="Disordered" evidence="1">
    <location>
        <begin position="19"/>
        <end position="38"/>
    </location>
</feature>
<evidence type="ECO:0000256" key="1">
    <source>
        <dbReference type="SAM" id="MobiDB-lite"/>
    </source>
</evidence>
<proteinExistence type="predicted"/>
<name>A0A1M5X2K8_9VIBR</name>
<reference evidence="3 4" key="1">
    <citation type="submission" date="2016-11" db="EMBL/GenBank/DDBJ databases">
        <authorList>
            <person name="Jaros S."/>
            <person name="Januszkiewicz K."/>
            <person name="Wedrychowicz H."/>
        </authorList>
    </citation>
    <scope>NUCLEOTIDE SEQUENCE [LARGE SCALE GENOMIC DNA]</scope>
    <source>
        <strain evidence="3 4">CECT 7868</strain>
    </source>
</reference>
<dbReference type="Gene3D" id="1.10.260.40">
    <property type="entry name" value="lambda repressor-like DNA-binding domains"/>
    <property type="match status" value="1"/>
</dbReference>
<dbReference type="PROSITE" id="PS50943">
    <property type="entry name" value="HTH_CROC1"/>
    <property type="match status" value="1"/>
</dbReference>
<evidence type="ECO:0000313" key="3">
    <source>
        <dbReference type="EMBL" id="SHH94031.1"/>
    </source>
</evidence>
<evidence type="ECO:0000259" key="2">
    <source>
        <dbReference type="PROSITE" id="PS50943"/>
    </source>
</evidence>
<dbReference type="AlphaFoldDB" id="A0A1M5X2K8"/>
<protein>
    <recommendedName>
        <fullName evidence="2">HTH cro/C1-type domain-containing protein</fullName>
    </recommendedName>
</protein>
<dbReference type="CDD" id="cd00093">
    <property type="entry name" value="HTH_XRE"/>
    <property type="match status" value="1"/>
</dbReference>
<accession>A0A1M5X2K8</accession>
<dbReference type="STRING" id="1216006.VA7868_00947"/>
<dbReference type="SUPFAM" id="SSF47413">
    <property type="entry name" value="lambda repressor-like DNA-binding domains"/>
    <property type="match status" value="1"/>
</dbReference>
<organism evidence="3 4">
    <name type="scientific">Vibrio aerogenes CECT 7868</name>
    <dbReference type="NCBI Taxonomy" id="1216006"/>
    <lineage>
        <taxon>Bacteria</taxon>
        <taxon>Pseudomonadati</taxon>
        <taxon>Pseudomonadota</taxon>
        <taxon>Gammaproteobacteria</taxon>
        <taxon>Vibrionales</taxon>
        <taxon>Vibrionaceae</taxon>
        <taxon>Vibrio</taxon>
    </lineage>
</organism>
<dbReference type="SMART" id="SM00530">
    <property type="entry name" value="HTH_XRE"/>
    <property type="match status" value="1"/>
</dbReference>
<feature type="domain" description="HTH cro/C1-type" evidence="2">
    <location>
        <begin position="36"/>
        <end position="83"/>
    </location>
</feature>
<dbReference type="RefSeq" id="WP_073602719.1">
    <property type="nucleotide sequence ID" value="NZ_FQXZ01000008.1"/>
</dbReference>
<sequence length="294" mass="33023">MDDNLQLIGDFLRRKRESLSPEMMGLPKPARSRTPGLRREDVASMAGISSVWYSKIERGKAEGISPMVLSALADALQLNSSEQNYLHTLASRKQTEIKMPCSHTSAETQRLLTLMNPLPVMLINDYFDIVSANESFSEMCGLDINALPQDERNYVWLTMTNLQWQQFLCITSDDDLVTHVTRQAGFMRNTMASRPNDHRLQSLVSRFVTQPVFAAAWGKNTVQQCPDSMLYSFHHARLGEMVFKKQIWTNAFGEATGRMNVYHPQNEADFERLAGVMGGKSHLSGTSFLPGGGI</sequence>
<dbReference type="PANTHER" id="PTHR35010">
    <property type="entry name" value="BLL4672 PROTEIN-RELATED"/>
    <property type="match status" value="1"/>
</dbReference>
<dbReference type="PANTHER" id="PTHR35010:SF2">
    <property type="entry name" value="BLL4672 PROTEIN"/>
    <property type="match status" value="1"/>
</dbReference>
<dbReference type="Pfam" id="PF13560">
    <property type="entry name" value="HTH_31"/>
    <property type="match status" value="1"/>
</dbReference>
<dbReference type="Gene3D" id="3.30.450.180">
    <property type="match status" value="1"/>
</dbReference>
<dbReference type="Proteomes" id="UP000184608">
    <property type="component" value="Unassembled WGS sequence"/>
</dbReference>